<dbReference type="RefSeq" id="WP_149861270.1">
    <property type="nucleotide sequence ID" value="NZ_VUOD01000010.1"/>
</dbReference>
<feature type="region of interest" description="Disordered" evidence="1">
    <location>
        <begin position="155"/>
        <end position="176"/>
    </location>
</feature>
<dbReference type="EMBL" id="VUOD01000010">
    <property type="protein sequence ID" value="KAA2284129.1"/>
    <property type="molecule type" value="Genomic_DNA"/>
</dbReference>
<name>A0A5B2Z831_9GAMM</name>
<dbReference type="Pfam" id="PF07929">
    <property type="entry name" value="PRiA4_ORF3"/>
    <property type="match status" value="1"/>
</dbReference>
<feature type="domain" description="Plasmid pRiA4b Orf3-like" evidence="2">
    <location>
        <begin position="5"/>
        <end position="185"/>
    </location>
</feature>
<dbReference type="PANTHER" id="PTHR41878:SF1">
    <property type="entry name" value="TNPR PROTEIN"/>
    <property type="match status" value="1"/>
</dbReference>
<evidence type="ECO:0000313" key="3">
    <source>
        <dbReference type="EMBL" id="KAA2284129.1"/>
    </source>
</evidence>
<evidence type="ECO:0000259" key="2">
    <source>
        <dbReference type="Pfam" id="PF07929"/>
    </source>
</evidence>
<comment type="caution">
    <text evidence="3">The sequence shown here is derived from an EMBL/GenBank/DDBJ whole genome shotgun (WGS) entry which is preliminary data.</text>
</comment>
<reference evidence="3 4" key="1">
    <citation type="submission" date="2019-09" db="EMBL/GenBank/DDBJ databases">
        <title>Arenimonas chukotkensis sp. nov., a bacterium isolated from Chukotka hot spring, Arctic region, Russia.</title>
        <authorList>
            <person name="Zayulina K.S."/>
            <person name="Prokofeva M.I."/>
            <person name="Elcheninov A.G."/>
            <person name="Novikov A."/>
            <person name="Kochetkova T.V."/>
            <person name="Kublanov I.V."/>
        </authorList>
    </citation>
    <scope>NUCLEOTIDE SEQUENCE [LARGE SCALE GENOMIC DNA]</scope>
    <source>
        <strain evidence="3 4">3729k</strain>
    </source>
</reference>
<dbReference type="AlphaFoldDB" id="A0A5B2Z831"/>
<organism evidence="3 4">
    <name type="scientific">Arenimonas fontis</name>
    <dbReference type="NCBI Taxonomy" id="2608255"/>
    <lineage>
        <taxon>Bacteria</taxon>
        <taxon>Pseudomonadati</taxon>
        <taxon>Pseudomonadota</taxon>
        <taxon>Gammaproteobacteria</taxon>
        <taxon>Lysobacterales</taxon>
        <taxon>Lysobacteraceae</taxon>
        <taxon>Arenimonas</taxon>
    </lineage>
</organism>
<dbReference type="Gene3D" id="3.10.290.30">
    <property type="entry name" value="MM3350-like"/>
    <property type="match status" value="1"/>
</dbReference>
<dbReference type="PANTHER" id="PTHR41878">
    <property type="entry name" value="LEXA REPRESSOR-RELATED"/>
    <property type="match status" value="1"/>
</dbReference>
<gene>
    <name evidence="3" type="ORF">F0415_10975</name>
</gene>
<evidence type="ECO:0000313" key="4">
    <source>
        <dbReference type="Proteomes" id="UP000322165"/>
    </source>
</evidence>
<keyword evidence="4" id="KW-1185">Reference proteome</keyword>
<reference evidence="3 4" key="2">
    <citation type="submission" date="2019-09" db="EMBL/GenBank/DDBJ databases">
        <authorList>
            <person name="Mazur A."/>
        </authorList>
    </citation>
    <scope>NUCLEOTIDE SEQUENCE [LARGE SCALE GENOMIC DNA]</scope>
    <source>
        <strain evidence="3 4">3729k</strain>
    </source>
</reference>
<accession>A0A5B2Z831</accession>
<dbReference type="Proteomes" id="UP000322165">
    <property type="component" value="Unassembled WGS sequence"/>
</dbReference>
<protein>
    <submittedName>
        <fullName evidence="3">Plasmid pRiA4b ORF-3 family protein</fullName>
    </submittedName>
</protein>
<sequence length="207" mass="23666">MKTSKVLQIRVELRGIEPLIWRRLQVPGDYTFWDLHVAIQSAFAWTDTHLHEFRPWGRRGGHPRFGMPLDEFDDDPPLPGWEHRVADVLSRANPRLEYEYDFGDGWEHAVVLEDVLEAAPGKKYPRCTAGERSAPPDDCGGPGGYESLLETLADPEDPDHKASHVWASRQKGRRGKFDPEAFDEQQVKFANPAPRLKRLLAYIASQR</sequence>
<dbReference type="InterPro" id="IPR024047">
    <property type="entry name" value="MM3350-like_sf"/>
</dbReference>
<proteinExistence type="predicted"/>
<evidence type="ECO:0000256" key="1">
    <source>
        <dbReference type="SAM" id="MobiDB-lite"/>
    </source>
</evidence>
<dbReference type="SUPFAM" id="SSF159941">
    <property type="entry name" value="MM3350-like"/>
    <property type="match status" value="1"/>
</dbReference>
<dbReference type="InterPro" id="IPR012912">
    <property type="entry name" value="Plasmid_pRiA4b_Orf3-like"/>
</dbReference>